<evidence type="ECO:0000256" key="2">
    <source>
        <dbReference type="ARBA" id="ARBA00023157"/>
    </source>
</evidence>
<dbReference type="PROSITE" id="PS50923">
    <property type="entry name" value="SUSHI"/>
    <property type="match status" value="4"/>
</dbReference>
<keyword evidence="1" id="KW-0677">Repeat</keyword>
<gene>
    <name evidence="8" type="primary">CD55</name>
</gene>
<evidence type="ECO:0000256" key="4">
    <source>
        <dbReference type="SAM" id="MobiDB-lite"/>
    </source>
</evidence>
<dbReference type="InterPro" id="IPR000436">
    <property type="entry name" value="Sushi_SCR_CCP_dom"/>
</dbReference>
<feature type="domain" description="Sushi" evidence="6">
    <location>
        <begin position="105"/>
        <end position="168"/>
    </location>
</feature>
<reference evidence="8" key="1">
    <citation type="submission" date="2025-08" db="UniProtKB">
        <authorList>
            <consortium name="RefSeq"/>
        </authorList>
    </citation>
    <scope>IDENTIFICATION</scope>
    <source>
        <tissue evidence="8">Blood</tissue>
    </source>
</reference>
<name>A0ABM4M3Z9_EQUPR</name>
<evidence type="ECO:0000256" key="3">
    <source>
        <dbReference type="PROSITE-ProRule" id="PRU00302"/>
    </source>
</evidence>
<comment type="caution">
    <text evidence="3">Lacks conserved residue(s) required for the propagation of feature annotation.</text>
</comment>
<protein>
    <submittedName>
        <fullName evidence="8">Complement decay-accelerating factor isoform X4</fullName>
    </submittedName>
</protein>
<dbReference type="SMART" id="SM00032">
    <property type="entry name" value="CCP"/>
    <property type="match status" value="4"/>
</dbReference>
<dbReference type="Proteomes" id="UP001652662">
    <property type="component" value="Chromosome 23"/>
</dbReference>
<accession>A0ABM4M3Z9</accession>
<dbReference type="Pfam" id="PF00084">
    <property type="entry name" value="Sushi"/>
    <property type="match status" value="4"/>
</dbReference>
<keyword evidence="5" id="KW-0732">Signal</keyword>
<keyword evidence="7" id="KW-1185">Reference proteome</keyword>
<evidence type="ECO:0000313" key="7">
    <source>
        <dbReference type="Proteomes" id="UP001652662"/>
    </source>
</evidence>
<dbReference type="Gene3D" id="2.10.70.10">
    <property type="entry name" value="Complement Module, domain 1"/>
    <property type="match status" value="4"/>
</dbReference>
<feature type="chain" id="PRO_5046024756" evidence="5">
    <location>
        <begin position="32"/>
        <end position="457"/>
    </location>
</feature>
<proteinExistence type="predicted"/>
<evidence type="ECO:0000313" key="8">
    <source>
        <dbReference type="RefSeq" id="XP_070447418.1"/>
    </source>
</evidence>
<sequence length="457" mass="50184">MSPARRSAPTVLRLLGWLPVLLLLCPPAARGEWGSRDPARLGDCSHPPDVPNAQPTLGELTSFPKQTTVTYKCDEGFVKVPGKPDSVVCLENDKWSEVAEFCNRSCDVPPRLPFASLQNPYRNQNYFPAGSTVEYECRMGYRRDRSLSGTLTCLQNFTWSKPDEFCKKKACPTPGEIPNGHVKIQTDILFGAAISFSCNTGYTLVGSSFSYCSLEGENVKWTDPLPECKEIACPSPPAIANGIILEQHDTYIYRQSITYKCEKGFTLVGGNSIHCTVKDGQGEWSGPPPECKDSSQISKVTPAVQKPTTVDVTATEAPSTPQKTSAVNVTGTEAPSPPQKTSAVNVTGAVIIASGKFGSPAVKRNCHPCGMYNPDSWKRILSFNCLRNTIKMRCLRVPKRKQVNAFYRHVLWTPLGTRYVPKYSQPCSCSKVVSGQLRIIRPINQVLLSAYCLNASF</sequence>
<dbReference type="CDD" id="cd00033">
    <property type="entry name" value="CCP"/>
    <property type="match status" value="4"/>
</dbReference>
<dbReference type="PANTHER" id="PTHR45656:SF15">
    <property type="entry name" value="SUSHI DOMAIN-CONTAINING PROTEIN"/>
    <property type="match status" value="1"/>
</dbReference>
<dbReference type="GeneID" id="103562570"/>
<feature type="domain" description="Sushi" evidence="6">
    <location>
        <begin position="42"/>
        <end position="104"/>
    </location>
</feature>
<keyword evidence="2" id="KW-1015">Disulfide bond</keyword>
<feature type="domain" description="Sushi" evidence="6">
    <location>
        <begin position="169"/>
        <end position="230"/>
    </location>
</feature>
<evidence type="ECO:0000256" key="5">
    <source>
        <dbReference type="SAM" id="SignalP"/>
    </source>
</evidence>
<dbReference type="RefSeq" id="XP_070447418.1">
    <property type="nucleotide sequence ID" value="XM_070591317.1"/>
</dbReference>
<dbReference type="PANTHER" id="PTHR45656">
    <property type="entry name" value="PROTEIN CBR-CLEC-78"/>
    <property type="match status" value="1"/>
</dbReference>
<dbReference type="SUPFAM" id="SSF57535">
    <property type="entry name" value="Complement control module/SCR domain"/>
    <property type="match status" value="4"/>
</dbReference>
<dbReference type="InterPro" id="IPR035976">
    <property type="entry name" value="Sushi/SCR/CCP_sf"/>
</dbReference>
<feature type="domain" description="Sushi" evidence="6">
    <location>
        <begin position="231"/>
        <end position="293"/>
    </location>
</feature>
<feature type="region of interest" description="Disordered" evidence="4">
    <location>
        <begin position="315"/>
        <end position="341"/>
    </location>
</feature>
<dbReference type="InterPro" id="IPR051277">
    <property type="entry name" value="SEZ6_CSMD_C4BPB_Regulators"/>
</dbReference>
<evidence type="ECO:0000259" key="6">
    <source>
        <dbReference type="PROSITE" id="PS50923"/>
    </source>
</evidence>
<organism evidence="7 8">
    <name type="scientific">Equus przewalskii</name>
    <name type="common">Przewalski's horse</name>
    <name type="synonym">Equus caballus przewalskii</name>
    <dbReference type="NCBI Taxonomy" id="9798"/>
    <lineage>
        <taxon>Eukaryota</taxon>
        <taxon>Metazoa</taxon>
        <taxon>Chordata</taxon>
        <taxon>Craniata</taxon>
        <taxon>Vertebrata</taxon>
        <taxon>Euteleostomi</taxon>
        <taxon>Mammalia</taxon>
        <taxon>Eutheria</taxon>
        <taxon>Laurasiatheria</taxon>
        <taxon>Perissodactyla</taxon>
        <taxon>Equidae</taxon>
        <taxon>Equus</taxon>
    </lineage>
</organism>
<evidence type="ECO:0000256" key="1">
    <source>
        <dbReference type="ARBA" id="ARBA00022737"/>
    </source>
</evidence>
<feature type="signal peptide" evidence="5">
    <location>
        <begin position="1"/>
        <end position="31"/>
    </location>
</feature>
<keyword evidence="3" id="KW-0768">Sushi</keyword>